<feature type="domain" description="Zn(2)-C6 fungal-type" evidence="6">
    <location>
        <begin position="20"/>
        <end position="49"/>
    </location>
</feature>
<dbReference type="GO" id="GO:0006351">
    <property type="term" value="P:DNA-templated transcription"/>
    <property type="evidence" value="ECO:0007669"/>
    <property type="project" value="InterPro"/>
</dbReference>
<comment type="subcellular location">
    <subcellularLocation>
        <location evidence="1">Nucleus</location>
    </subcellularLocation>
</comment>
<protein>
    <recommendedName>
        <fullName evidence="6">Zn(2)-C6 fungal-type domain-containing protein</fullName>
    </recommendedName>
</protein>
<name>A0AAD3TPV8_9TREE</name>
<keyword evidence="2" id="KW-0479">Metal-binding</keyword>
<dbReference type="SUPFAM" id="SSF57701">
    <property type="entry name" value="Zn2/Cys6 DNA-binding domain"/>
    <property type="match status" value="1"/>
</dbReference>
<dbReference type="CDD" id="cd00067">
    <property type="entry name" value="GAL4"/>
    <property type="match status" value="1"/>
</dbReference>
<comment type="caution">
    <text evidence="7">The sequence shown here is derived from an EMBL/GenBank/DDBJ whole genome shotgun (WGS) entry which is preliminary data.</text>
</comment>
<feature type="region of interest" description="Disordered" evidence="5">
    <location>
        <begin position="628"/>
        <end position="649"/>
    </location>
</feature>
<dbReference type="GO" id="GO:0008270">
    <property type="term" value="F:zinc ion binding"/>
    <property type="evidence" value="ECO:0007669"/>
    <property type="project" value="InterPro"/>
</dbReference>
<dbReference type="PROSITE" id="PS00463">
    <property type="entry name" value="ZN2_CY6_FUNGAL_1"/>
    <property type="match status" value="1"/>
</dbReference>
<dbReference type="Pfam" id="PF04082">
    <property type="entry name" value="Fungal_trans"/>
    <property type="match status" value="1"/>
</dbReference>
<evidence type="ECO:0000313" key="7">
    <source>
        <dbReference type="EMBL" id="GMK54821.1"/>
    </source>
</evidence>
<evidence type="ECO:0000256" key="2">
    <source>
        <dbReference type="ARBA" id="ARBA00022723"/>
    </source>
</evidence>
<feature type="compositionally biased region" description="Low complexity" evidence="5">
    <location>
        <begin position="628"/>
        <end position="643"/>
    </location>
</feature>
<proteinExistence type="predicted"/>
<evidence type="ECO:0000256" key="5">
    <source>
        <dbReference type="SAM" id="MobiDB-lite"/>
    </source>
</evidence>
<evidence type="ECO:0000259" key="6">
    <source>
        <dbReference type="PROSITE" id="PS50048"/>
    </source>
</evidence>
<dbReference type="InterPro" id="IPR050987">
    <property type="entry name" value="AtrR-like"/>
</dbReference>
<dbReference type="CDD" id="cd12148">
    <property type="entry name" value="fungal_TF_MHR"/>
    <property type="match status" value="1"/>
</dbReference>
<dbReference type="Proteomes" id="UP001222932">
    <property type="component" value="Unassembled WGS sequence"/>
</dbReference>
<dbReference type="AlphaFoldDB" id="A0AAD3TPV8"/>
<dbReference type="GO" id="GO:0003677">
    <property type="term" value="F:DNA binding"/>
    <property type="evidence" value="ECO:0007669"/>
    <property type="project" value="UniProtKB-KW"/>
</dbReference>
<keyword evidence="3" id="KW-0238">DNA-binding</keyword>
<dbReference type="GO" id="GO:0005634">
    <property type="term" value="C:nucleus"/>
    <property type="evidence" value="ECO:0007669"/>
    <property type="project" value="UniProtKB-SubCell"/>
</dbReference>
<accession>A0AAD3TPV8</accession>
<reference evidence="7" key="2">
    <citation type="submission" date="2023-06" db="EMBL/GenBank/DDBJ databases">
        <authorList>
            <person name="Kobayashi Y."/>
            <person name="Kayamori A."/>
            <person name="Aoki K."/>
            <person name="Shiwa Y."/>
            <person name="Fujita N."/>
            <person name="Sugita T."/>
            <person name="Iwasaki W."/>
            <person name="Tanaka N."/>
            <person name="Takashima M."/>
        </authorList>
    </citation>
    <scope>NUCLEOTIDE SEQUENCE</scope>
    <source>
        <strain evidence="7">HIS016</strain>
    </source>
</reference>
<evidence type="ECO:0000256" key="1">
    <source>
        <dbReference type="ARBA" id="ARBA00004123"/>
    </source>
</evidence>
<dbReference type="InterPro" id="IPR036864">
    <property type="entry name" value="Zn2-C6_fun-type_DNA-bd_sf"/>
</dbReference>
<dbReference type="PROSITE" id="PS50048">
    <property type="entry name" value="ZN2_CY6_FUNGAL_2"/>
    <property type="match status" value="1"/>
</dbReference>
<dbReference type="PANTHER" id="PTHR46910:SF3">
    <property type="entry name" value="HALOTOLERANCE PROTEIN 9-RELATED"/>
    <property type="match status" value="1"/>
</dbReference>
<gene>
    <name evidence="7" type="ORF">CspeluHIS016_0114070</name>
</gene>
<dbReference type="PANTHER" id="PTHR46910">
    <property type="entry name" value="TRANSCRIPTION FACTOR PDR1"/>
    <property type="match status" value="1"/>
</dbReference>
<evidence type="ECO:0000256" key="3">
    <source>
        <dbReference type="ARBA" id="ARBA00023125"/>
    </source>
</evidence>
<dbReference type="Gene3D" id="4.10.240.10">
    <property type="entry name" value="Zn(2)-C6 fungal-type DNA-binding domain"/>
    <property type="match status" value="1"/>
</dbReference>
<keyword evidence="4" id="KW-0539">Nucleus</keyword>
<keyword evidence="8" id="KW-1185">Reference proteome</keyword>
<evidence type="ECO:0000313" key="8">
    <source>
        <dbReference type="Proteomes" id="UP001222932"/>
    </source>
</evidence>
<evidence type="ECO:0000256" key="4">
    <source>
        <dbReference type="ARBA" id="ARBA00023242"/>
    </source>
</evidence>
<dbReference type="SMART" id="SM00066">
    <property type="entry name" value="GAL4"/>
    <property type="match status" value="1"/>
</dbReference>
<dbReference type="EMBL" id="BTCM01000001">
    <property type="protein sequence ID" value="GMK54821.1"/>
    <property type="molecule type" value="Genomic_DNA"/>
</dbReference>
<dbReference type="Pfam" id="PF00172">
    <property type="entry name" value="Zn_clus"/>
    <property type="match status" value="1"/>
</dbReference>
<organism evidence="7 8">
    <name type="scientific">Cutaneotrichosporon spelunceum</name>
    <dbReference type="NCBI Taxonomy" id="1672016"/>
    <lineage>
        <taxon>Eukaryota</taxon>
        <taxon>Fungi</taxon>
        <taxon>Dikarya</taxon>
        <taxon>Basidiomycota</taxon>
        <taxon>Agaricomycotina</taxon>
        <taxon>Tremellomycetes</taxon>
        <taxon>Trichosporonales</taxon>
        <taxon>Trichosporonaceae</taxon>
        <taxon>Cutaneotrichosporon</taxon>
    </lineage>
</organism>
<dbReference type="GO" id="GO:0000981">
    <property type="term" value="F:DNA-binding transcription factor activity, RNA polymerase II-specific"/>
    <property type="evidence" value="ECO:0007669"/>
    <property type="project" value="InterPro"/>
</dbReference>
<reference evidence="7" key="1">
    <citation type="journal article" date="2023" name="BMC Genomics">
        <title>Chromosome-level genome assemblies of Cutaneotrichosporon spp. (Trichosporonales, Basidiomycota) reveal imbalanced evolution between nucleotide sequences and chromosome synteny.</title>
        <authorList>
            <person name="Kobayashi Y."/>
            <person name="Kayamori A."/>
            <person name="Aoki K."/>
            <person name="Shiwa Y."/>
            <person name="Matsutani M."/>
            <person name="Fujita N."/>
            <person name="Sugita T."/>
            <person name="Iwasaki W."/>
            <person name="Tanaka N."/>
            <person name="Takashima M."/>
        </authorList>
    </citation>
    <scope>NUCLEOTIDE SEQUENCE</scope>
    <source>
        <strain evidence="7">HIS016</strain>
    </source>
</reference>
<dbReference type="SMART" id="SM00906">
    <property type="entry name" value="Fungal_trans"/>
    <property type="match status" value="1"/>
</dbReference>
<dbReference type="InterPro" id="IPR007219">
    <property type="entry name" value="XnlR_reg_dom"/>
</dbReference>
<sequence>MPNPPRAPSEPDDRVRFLRACDRCRSRKVKCGNENPCKRCVVSRAVCSFSAAGGSQRALLSNESTSEHAQKRRKIGPERRYWLGPEKTAHFFLSRHGYPHHAGTTSGLPLLDATRRQLAENTLERNARPSQPDWDQLQDILGSGTAPTGDDSDDDLEYFPGCPAGPEGSADELISSISMTIPVDVMSDLLRIFFQVVHPVWPIVHIPTFLKGMGKWDDHAFAALAVSMCMLASRYSSDPRVRSDANIPTSSGAHYYELYNVLRHAADGGYGVRGANVVYAVQSLFFASLFHCVDNVPHPAAHGLFAAAFSRVLDAGLHRPGPPGVGDSIVRECRSRTAWAVYILDKQLSVLVGRPMIFHVWEIDAHLPEPFEGASSSEVADNDAAHVSTFRQLALVSACLEGTLRAMSHEPRWVGEGAEILHETAGNSRPMLDDSLQLAGALKTLDKWRRAAPPEFGSPRYKDRLGLISYSVATEQVAAVDQMVQLLVAARYLQLETTSGSPDPGKLENHRSALLHNAKETVSLIVQLGSAGLLAQCDILIAYRLLFTGRFLLASVLSARADKHAAQAEEGIRILHVTSVALRHFVSLFPVALGAAEVLDETIRVCRVPLPSKRQASRYAWYRPISPASTSTTSPATQPNTSTGSAGPAEEVYVGSAPEVGLDLGNFGSEYGNDFLWLLPGSDNVPPVELDEAFLDSTVFDGSPSERETFISPDQSNGV</sequence>
<dbReference type="InterPro" id="IPR001138">
    <property type="entry name" value="Zn2Cys6_DnaBD"/>
</dbReference>